<proteinExistence type="predicted"/>
<evidence type="ECO:0000313" key="7">
    <source>
        <dbReference type="Proteomes" id="UP000430634"/>
    </source>
</evidence>
<dbReference type="Proteomes" id="UP000430634">
    <property type="component" value="Unassembled WGS sequence"/>
</dbReference>
<evidence type="ECO:0000313" key="6">
    <source>
        <dbReference type="EMBL" id="MTV56519.1"/>
    </source>
</evidence>
<gene>
    <name evidence="2" type="ORF">GM672_21075</name>
    <name evidence="3" type="ORF">GM672_26360</name>
    <name evidence="4" type="ORF">GM672_26445</name>
    <name evidence="5" type="ORF">GM672_26990</name>
    <name evidence="6" type="ORF">GM672_27815</name>
</gene>
<reference evidence="4 7" key="1">
    <citation type="submission" date="2019-11" db="EMBL/GenBank/DDBJ databases">
        <title>Type strains purchased from KCTC, JCM and DSMZ.</title>
        <authorList>
            <person name="Lu H."/>
        </authorList>
    </citation>
    <scope>NUCLEOTIDE SEQUENCE [LARGE SCALE GENOMIC DNA]</scope>
    <source>
        <strain evidence="4 7">KCTC 52429</strain>
    </source>
</reference>
<dbReference type="Pfam" id="PF13333">
    <property type="entry name" value="rve_2"/>
    <property type="match status" value="1"/>
</dbReference>
<name>A0A6I3T3P9_9BURK</name>
<evidence type="ECO:0000313" key="2">
    <source>
        <dbReference type="EMBL" id="MTV55225.1"/>
    </source>
</evidence>
<dbReference type="RefSeq" id="WP_155472497.1">
    <property type="nucleotide sequence ID" value="NZ_WNKZ01000075.1"/>
</dbReference>
<evidence type="ECO:0000259" key="1">
    <source>
        <dbReference type="Pfam" id="PF13333"/>
    </source>
</evidence>
<dbReference type="EMBL" id="WNKZ01000075">
    <property type="protein sequence ID" value="MTV55225.1"/>
    <property type="molecule type" value="Genomic_DNA"/>
</dbReference>
<accession>A0A6I3T3P9</accession>
<dbReference type="EMBL" id="WNKZ01000241">
    <property type="protein sequence ID" value="MTV56519.1"/>
    <property type="molecule type" value="Genomic_DNA"/>
</dbReference>
<protein>
    <submittedName>
        <fullName evidence="4">IS3 family transposase</fullName>
    </submittedName>
</protein>
<evidence type="ECO:0000313" key="5">
    <source>
        <dbReference type="EMBL" id="MTV56374.1"/>
    </source>
</evidence>
<dbReference type="EMBL" id="WNKZ01000166">
    <property type="protein sequence ID" value="MTV56374.1"/>
    <property type="molecule type" value="Genomic_DNA"/>
</dbReference>
<comment type="caution">
    <text evidence="4">The sequence shown here is derived from an EMBL/GenBank/DDBJ whole genome shotgun (WGS) entry which is preliminary data.</text>
</comment>
<sequence length="35" mass="4359">DYIEMFYNPKRRHSFSNDLSPVEYEKQYFKRLASV</sequence>
<feature type="non-terminal residue" evidence="4">
    <location>
        <position position="1"/>
    </location>
</feature>
<dbReference type="EMBL" id="WNKZ01000147">
    <property type="protein sequence ID" value="MTV56270.1"/>
    <property type="molecule type" value="Genomic_DNA"/>
</dbReference>
<evidence type="ECO:0000313" key="3">
    <source>
        <dbReference type="EMBL" id="MTV56253.1"/>
    </source>
</evidence>
<dbReference type="AlphaFoldDB" id="A0A6I3T3P9"/>
<feature type="domain" description="Integrase catalytic" evidence="1">
    <location>
        <begin position="1"/>
        <end position="28"/>
    </location>
</feature>
<evidence type="ECO:0000313" key="4">
    <source>
        <dbReference type="EMBL" id="MTV56270.1"/>
    </source>
</evidence>
<dbReference type="GO" id="GO:0015074">
    <property type="term" value="P:DNA integration"/>
    <property type="evidence" value="ECO:0007669"/>
    <property type="project" value="InterPro"/>
</dbReference>
<organism evidence="4 7">
    <name type="scientific">Pseudoduganella buxea</name>
    <dbReference type="NCBI Taxonomy" id="1949069"/>
    <lineage>
        <taxon>Bacteria</taxon>
        <taxon>Pseudomonadati</taxon>
        <taxon>Pseudomonadota</taxon>
        <taxon>Betaproteobacteria</taxon>
        <taxon>Burkholderiales</taxon>
        <taxon>Oxalobacteraceae</taxon>
        <taxon>Telluria group</taxon>
        <taxon>Pseudoduganella</taxon>
    </lineage>
</organism>
<dbReference type="InterPro" id="IPR001584">
    <property type="entry name" value="Integrase_cat-core"/>
</dbReference>
<dbReference type="OrthoDB" id="9765502at2"/>
<dbReference type="EMBL" id="WNKZ01000146">
    <property type="protein sequence ID" value="MTV56253.1"/>
    <property type="molecule type" value="Genomic_DNA"/>
</dbReference>